<feature type="domain" description="Manganese/iron superoxide dismutase C-terminal" evidence="5">
    <location>
        <begin position="89"/>
        <end position="191"/>
    </location>
</feature>
<dbReference type="EMBL" id="MEXB01000005">
    <property type="protein sequence ID" value="OGC88682.1"/>
    <property type="molecule type" value="Genomic_DNA"/>
</dbReference>
<accession>A0A1F4Y417</accession>
<evidence type="ECO:0000313" key="7">
    <source>
        <dbReference type="Proteomes" id="UP000176568"/>
    </source>
</evidence>
<dbReference type="PANTHER" id="PTHR11404:SF6">
    <property type="entry name" value="SUPEROXIDE DISMUTASE [MN], MITOCHONDRIAL"/>
    <property type="match status" value="1"/>
</dbReference>
<dbReference type="SUPFAM" id="SSF46609">
    <property type="entry name" value="Fe,Mn superoxide dismutase (SOD), N-terminal domain"/>
    <property type="match status" value="1"/>
</dbReference>
<reference evidence="6 7" key="1">
    <citation type="journal article" date="2016" name="Nat. Commun.">
        <title>Thousands of microbial genomes shed light on interconnected biogeochemical processes in an aquifer system.</title>
        <authorList>
            <person name="Anantharaman K."/>
            <person name="Brown C.T."/>
            <person name="Hug L.A."/>
            <person name="Sharon I."/>
            <person name="Castelle C.J."/>
            <person name="Probst A.J."/>
            <person name="Thomas B.C."/>
            <person name="Singh A."/>
            <person name="Wilkins M.J."/>
            <person name="Karaoz U."/>
            <person name="Brodie E.L."/>
            <person name="Williams K.H."/>
            <person name="Hubbard S.S."/>
            <person name="Banfield J.F."/>
        </authorList>
    </citation>
    <scope>NUCLEOTIDE SEQUENCE [LARGE SCALE GENOMIC DNA]</scope>
</reference>
<dbReference type="EC" id="1.15.1.1" evidence="2"/>
<proteinExistence type="inferred from homology"/>
<dbReference type="STRING" id="1797247.A2419_00875"/>
<dbReference type="SUPFAM" id="SSF54719">
    <property type="entry name" value="Fe,Mn superoxide dismutase (SOD), C-terminal domain"/>
    <property type="match status" value="1"/>
</dbReference>
<dbReference type="GO" id="GO:0046872">
    <property type="term" value="F:metal ion binding"/>
    <property type="evidence" value="ECO:0007669"/>
    <property type="project" value="UniProtKB-KW"/>
</dbReference>
<dbReference type="InterPro" id="IPR036314">
    <property type="entry name" value="SOD_C_sf"/>
</dbReference>
<evidence type="ECO:0000313" key="6">
    <source>
        <dbReference type="EMBL" id="OGC88682.1"/>
    </source>
</evidence>
<dbReference type="Proteomes" id="UP000176568">
    <property type="component" value="Unassembled WGS sequence"/>
</dbReference>
<dbReference type="InterPro" id="IPR050265">
    <property type="entry name" value="Fe/Mn_Superoxide_Dismutase"/>
</dbReference>
<comment type="similarity">
    <text evidence="1">Belongs to the iron/manganese superoxide dismutase family.</text>
</comment>
<dbReference type="InterPro" id="IPR019832">
    <property type="entry name" value="Mn/Fe_SOD_C"/>
</dbReference>
<comment type="caution">
    <text evidence="6">The sequence shown here is derived from an EMBL/GenBank/DDBJ whole genome shotgun (WGS) entry which is preliminary data.</text>
</comment>
<dbReference type="Pfam" id="PF02777">
    <property type="entry name" value="Sod_Fe_C"/>
    <property type="match status" value="1"/>
</dbReference>
<gene>
    <name evidence="6" type="ORF">A2419_00875</name>
</gene>
<evidence type="ECO:0000256" key="3">
    <source>
        <dbReference type="ARBA" id="ARBA00022723"/>
    </source>
</evidence>
<evidence type="ECO:0000259" key="5">
    <source>
        <dbReference type="Pfam" id="PF02777"/>
    </source>
</evidence>
<sequence>MDYTAKTFNIPELEGISSKSVEDHIGLYQGYVKNFNAISKKIPEYAQDSEANAHALSELIRRRSFEFGGMRLHELYFTQFEGGAKALNPESALAKQFEKEYMKLEHFEPYFKSIGNMRGPGWAILYWDAEGQQLLAGFSGEQHQGHFVTLPIVLALDVWEHAFLLDYGTQGKGKYMDAFFKNLNWSLVEERFEKLTRTQ</sequence>
<evidence type="ECO:0000256" key="1">
    <source>
        <dbReference type="ARBA" id="ARBA00008714"/>
    </source>
</evidence>
<dbReference type="PANTHER" id="PTHR11404">
    <property type="entry name" value="SUPEROXIDE DISMUTASE 2"/>
    <property type="match status" value="1"/>
</dbReference>
<dbReference type="InterPro" id="IPR036324">
    <property type="entry name" value="Mn/Fe_SOD_N_sf"/>
</dbReference>
<keyword evidence="3" id="KW-0479">Metal-binding</keyword>
<evidence type="ECO:0000256" key="4">
    <source>
        <dbReference type="ARBA" id="ARBA00023002"/>
    </source>
</evidence>
<organism evidence="6 7">
    <name type="scientific">Candidatus Adlerbacteria bacterium RIFOXYC1_FULL_48_26</name>
    <dbReference type="NCBI Taxonomy" id="1797247"/>
    <lineage>
        <taxon>Bacteria</taxon>
        <taxon>Candidatus Adleribacteriota</taxon>
    </lineage>
</organism>
<keyword evidence="4" id="KW-0560">Oxidoreductase</keyword>
<evidence type="ECO:0000256" key="2">
    <source>
        <dbReference type="ARBA" id="ARBA00012682"/>
    </source>
</evidence>
<dbReference type="GO" id="GO:0004784">
    <property type="term" value="F:superoxide dismutase activity"/>
    <property type="evidence" value="ECO:0007669"/>
    <property type="project" value="UniProtKB-EC"/>
</dbReference>
<dbReference type="AlphaFoldDB" id="A0A1F4Y417"/>
<dbReference type="Gene3D" id="1.10.287.990">
    <property type="entry name" value="Fe,Mn superoxide dismutase (SOD) domain"/>
    <property type="match status" value="1"/>
</dbReference>
<protein>
    <recommendedName>
        <fullName evidence="2">superoxide dismutase</fullName>
        <ecNumber evidence="2">1.15.1.1</ecNumber>
    </recommendedName>
</protein>
<name>A0A1F4Y417_9BACT</name>
<dbReference type="Gene3D" id="3.55.40.20">
    <property type="entry name" value="Iron/manganese superoxide dismutase, C-terminal domain"/>
    <property type="match status" value="1"/>
</dbReference>